<comment type="similarity">
    <text evidence="1 6">Belongs to the glutaredoxin family.</text>
</comment>
<evidence type="ECO:0000256" key="6">
    <source>
        <dbReference type="RuleBase" id="RU364065"/>
    </source>
</evidence>
<dbReference type="PRINTS" id="PR00160">
    <property type="entry name" value="GLUTAREDOXIN"/>
</dbReference>
<evidence type="ECO:0000256" key="3">
    <source>
        <dbReference type="ARBA" id="ARBA00022982"/>
    </source>
</evidence>
<dbReference type="PANTHER" id="PTHR45694">
    <property type="entry name" value="GLUTAREDOXIN 2"/>
    <property type="match status" value="1"/>
</dbReference>
<dbReference type="InterPro" id="IPR002109">
    <property type="entry name" value="Glutaredoxin"/>
</dbReference>
<dbReference type="AlphaFoldDB" id="A0A0W1AH88"/>
<evidence type="ECO:0000313" key="9">
    <source>
        <dbReference type="Proteomes" id="UP000054662"/>
    </source>
</evidence>
<keyword evidence="2 6" id="KW-0813">Transport</keyword>
<accession>A0A0W1AH88</accession>
<evidence type="ECO:0000259" key="7">
    <source>
        <dbReference type="Pfam" id="PF00462"/>
    </source>
</evidence>
<dbReference type="STRING" id="45076.Lwor_0968"/>
<evidence type="ECO:0000256" key="2">
    <source>
        <dbReference type="ARBA" id="ARBA00022448"/>
    </source>
</evidence>
<dbReference type="InterPro" id="IPR014025">
    <property type="entry name" value="Glutaredoxin_subgr"/>
</dbReference>
<dbReference type="InterPro" id="IPR036249">
    <property type="entry name" value="Thioredoxin-like_sf"/>
</dbReference>
<dbReference type="SUPFAM" id="SSF52833">
    <property type="entry name" value="Thioredoxin-like"/>
    <property type="match status" value="1"/>
</dbReference>
<evidence type="ECO:0000256" key="4">
    <source>
        <dbReference type="ARBA" id="ARBA00023157"/>
    </source>
</evidence>
<comment type="caution">
    <text evidence="8">The sequence shown here is derived from an EMBL/GenBank/DDBJ whole genome shotgun (WGS) entry which is preliminary data.</text>
</comment>
<dbReference type="GO" id="GO:0015038">
    <property type="term" value="F:glutathione disulfide oxidoreductase activity"/>
    <property type="evidence" value="ECO:0007669"/>
    <property type="project" value="UniProtKB-UniRule"/>
</dbReference>
<dbReference type="PATRIC" id="fig|45076.6.peg.1054"/>
<dbReference type="GO" id="GO:0034599">
    <property type="term" value="P:cellular response to oxidative stress"/>
    <property type="evidence" value="ECO:0007669"/>
    <property type="project" value="TreeGrafter"/>
</dbReference>
<evidence type="ECO:0000256" key="5">
    <source>
        <dbReference type="ARBA" id="ARBA00023284"/>
    </source>
</evidence>
<reference evidence="8 9" key="1">
    <citation type="submission" date="2015-11" db="EMBL/GenBank/DDBJ databases">
        <title>Genomic analysis of 38 Legionella species identifies large and diverse effector repertoires.</title>
        <authorList>
            <person name="Burstein D."/>
            <person name="Amaro F."/>
            <person name="Zusman T."/>
            <person name="Lifshitz Z."/>
            <person name="Cohen O."/>
            <person name="Gilbert J.A."/>
            <person name="Pupko T."/>
            <person name="Shuman H.A."/>
            <person name="Segal G."/>
        </authorList>
    </citation>
    <scope>NUCLEOTIDE SEQUENCE [LARGE SCALE GENOMIC DNA]</scope>
    <source>
        <strain evidence="8 9">ATCC 49508</strain>
    </source>
</reference>
<dbReference type="InterPro" id="IPR011767">
    <property type="entry name" value="GLR_AS"/>
</dbReference>
<dbReference type="GO" id="GO:0045454">
    <property type="term" value="P:cell redox homeostasis"/>
    <property type="evidence" value="ECO:0007669"/>
    <property type="project" value="InterPro"/>
</dbReference>
<dbReference type="OrthoDB" id="9814618at2"/>
<proteinExistence type="inferred from homology"/>
<keyword evidence="3 6" id="KW-0249">Electron transport</keyword>
<dbReference type="Pfam" id="PF00462">
    <property type="entry name" value="Glutaredoxin"/>
    <property type="match status" value="1"/>
</dbReference>
<keyword evidence="6" id="KW-0963">Cytoplasm</keyword>
<dbReference type="InterPro" id="IPR011900">
    <property type="entry name" value="GRX_bact"/>
</dbReference>
<dbReference type="Proteomes" id="UP000054662">
    <property type="component" value="Unassembled WGS sequence"/>
</dbReference>
<feature type="domain" description="Glutaredoxin" evidence="7">
    <location>
        <begin position="4"/>
        <end position="63"/>
    </location>
</feature>
<sequence length="84" mass="9415">MAEVIVYSTEFCPYCIKAKALLNQKKISFTEIRVDIHPELRDEMVIKSGRRTVPQIFINGQAIGGCDDLYALEAQGTLNQLLKG</sequence>
<dbReference type="FunFam" id="3.40.30.10:FF:000018">
    <property type="entry name" value="Glutaredoxin"/>
    <property type="match status" value="1"/>
</dbReference>
<keyword evidence="9" id="KW-1185">Reference proteome</keyword>
<dbReference type="PROSITE" id="PS51354">
    <property type="entry name" value="GLUTAREDOXIN_2"/>
    <property type="match status" value="1"/>
</dbReference>
<dbReference type="Gene3D" id="3.40.30.10">
    <property type="entry name" value="Glutaredoxin"/>
    <property type="match status" value="1"/>
</dbReference>
<organism evidence="8 9">
    <name type="scientific">Legionella worsleiensis</name>
    <dbReference type="NCBI Taxonomy" id="45076"/>
    <lineage>
        <taxon>Bacteria</taxon>
        <taxon>Pseudomonadati</taxon>
        <taxon>Pseudomonadota</taxon>
        <taxon>Gammaproteobacteria</taxon>
        <taxon>Legionellales</taxon>
        <taxon>Legionellaceae</taxon>
        <taxon>Legionella</taxon>
    </lineage>
</organism>
<dbReference type="CDD" id="cd03418">
    <property type="entry name" value="GRX_GRXb_1_3_like"/>
    <property type="match status" value="1"/>
</dbReference>
<name>A0A0W1AH88_9GAMM</name>
<dbReference type="EMBL" id="LNZC01000009">
    <property type="protein sequence ID" value="KTD80725.1"/>
    <property type="molecule type" value="Genomic_DNA"/>
</dbReference>
<dbReference type="GO" id="GO:0005737">
    <property type="term" value="C:cytoplasm"/>
    <property type="evidence" value="ECO:0007669"/>
    <property type="project" value="TreeGrafter"/>
</dbReference>
<dbReference type="NCBIfam" id="TIGR02181">
    <property type="entry name" value="GRX_bact"/>
    <property type="match status" value="1"/>
</dbReference>
<dbReference type="RefSeq" id="WP_058492790.1">
    <property type="nucleotide sequence ID" value="NZ_CBCRUR010000007.1"/>
</dbReference>
<evidence type="ECO:0000313" key="8">
    <source>
        <dbReference type="EMBL" id="KTD80725.1"/>
    </source>
</evidence>
<keyword evidence="5 6" id="KW-0676">Redox-active center</keyword>
<keyword evidence="4" id="KW-1015">Disulfide bond</keyword>
<evidence type="ECO:0000256" key="1">
    <source>
        <dbReference type="ARBA" id="ARBA00007787"/>
    </source>
</evidence>
<dbReference type="PANTHER" id="PTHR45694:SF18">
    <property type="entry name" value="GLUTAREDOXIN-1-RELATED"/>
    <property type="match status" value="1"/>
</dbReference>
<protein>
    <recommendedName>
        <fullName evidence="6">Glutaredoxin</fullName>
    </recommendedName>
</protein>
<comment type="function">
    <text evidence="6">Has a glutathione-disulfide oxidoreductase activity in the presence of NADPH and glutathione reductase. Reduces low molecular weight disulfides and proteins.</text>
</comment>
<gene>
    <name evidence="8" type="primary">grxC</name>
    <name evidence="8" type="ORF">Lwor_0968</name>
</gene>
<dbReference type="PROSITE" id="PS00195">
    <property type="entry name" value="GLUTAREDOXIN_1"/>
    <property type="match status" value="1"/>
</dbReference>